<dbReference type="STRING" id="446471.Xcel_1897"/>
<proteinExistence type="predicted"/>
<organism evidence="1 2">
    <name type="scientific">Xylanimonas cellulosilytica (strain DSM 15894 / JCM 12276 / CECT 5975 / KCTC 9989 / LMG 20990 / NBRC 107835 / XIL07)</name>
    <dbReference type="NCBI Taxonomy" id="446471"/>
    <lineage>
        <taxon>Bacteria</taxon>
        <taxon>Bacillati</taxon>
        <taxon>Actinomycetota</taxon>
        <taxon>Actinomycetes</taxon>
        <taxon>Micrococcales</taxon>
        <taxon>Promicromonosporaceae</taxon>
        <taxon>Xylanimonas</taxon>
    </lineage>
</organism>
<reference evidence="2" key="1">
    <citation type="submission" date="2009-11" db="EMBL/GenBank/DDBJ databases">
        <title>The complete chromosome of Xylanimonas cellulosilytica DSM 15894.</title>
        <authorList>
            <consortium name="US DOE Joint Genome Institute (JGI-PGF)"/>
            <person name="Lucas S."/>
            <person name="Copeland A."/>
            <person name="Lapidus A."/>
            <person name="Glavina del Rio T."/>
            <person name="Dalin E."/>
            <person name="Tice H."/>
            <person name="Bruce D."/>
            <person name="Goodwin L."/>
            <person name="Pitluck S."/>
            <person name="Kyrpides N."/>
            <person name="Mavromatis K."/>
            <person name="Ivanova N."/>
            <person name="Mikhailova N."/>
            <person name="Foster B."/>
            <person name="Clum A."/>
            <person name="Brettin T."/>
            <person name="Detter J.C."/>
            <person name="Han C."/>
            <person name="Larimer F."/>
            <person name="Land M."/>
            <person name="Hauser L."/>
            <person name="Markowitz V."/>
            <person name="Cheng J.F."/>
            <person name="Hugenholtz P."/>
            <person name="Woyke T."/>
            <person name="Wu D."/>
            <person name="Gehrich-Schroeter G."/>
            <person name="Schneider S."/>
            <person name="Pukall S.R."/>
            <person name="Klenk H.P."/>
            <person name="Eisen J.A."/>
        </authorList>
    </citation>
    <scope>NUCLEOTIDE SEQUENCE [LARGE SCALE GENOMIC DNA]</scope>
    <source>
        <strain evidence="2">DSM 15894 / CECT 5975 / LMG 20990 / XIL07</strain>
    </source>
</reference>
<gene>
    <name evidence="1" type="ordered locus">Xcel_1897</name>
</gene>
<evidence type="ECO:0008006" key="3">
    <source>
        <dbReference type="Google" id="ProtNLM"/>
    </source>
</evidence>
<name>D1BT74_XYLCX</name>
<accession>D1BT74</accession>
<protein>
    <recommendedName>
        <fullName evidence="3">Transcriptional regulator, AbiEi antitoxin, Type IV TA system</fullName>
    </recommendedName>
</protein>
<dbReference type="RefSeq" id="WP_012878658.1">
    <property type="nucleotide sequence ID" value="NC_013530.1"/>
</dbReference>
<evidence type="ECO:0000313" key="1">
    <source>
        <dbReference type="EMBL" id="ACZ30916.1"/>
    </source>
</evidence>
<dbReference type="eggNOG" id="COG5340">
    <property type="taxonomic scope" value="Bacteria"/>
</dbReference>
<dbReference type="KEGG" id="xce:Xcel_1897"/>
<dbReference type="AlphaFoldDB" id="D1BT74"/>
<evidence type="ECO:0000313" key="2">
    <source>
        <dbReference type="Proteomes" id="UP000002255"/>
    </source>
</evidence>
<dbReference type="OrthoDB" id="5517693at2"/>
<dbReference type="EMBL" id="CP001821">
    <property type="protein sequence ID" value="ACZ30916.1"/>
    <property type="molecule type" value="Genomic_DNA"/>
</dbReference>
<keyword evidence="2" id="KW-1185">Reference proteome</keyword>
<dbReference type="HOGENOM" id="CLU_052626_4_0_11"/>
<reference evidence="1 2" key="2">
    <citation type="journal article" date="2010" name="Stand. Genomic Sci.">
        <title>Complete genome sequence of Xylanimonas cellulosilytica type strain (XIL07).</title>
        <authorList>
            <person name="Foster B."/>
            <person name="Pukall R."/>
            <person name="Abt B."/>
            <person name="Nolan M."/>
            <person name="Glavina Del Rio T."/>
            <person name="Chen F."/>
            <person name="Lucas S."/>
            <person name="Tice H."/>
            <person name="Pitluck S."/>
            <person name="Cheng J.-F."/>
            <person name="Chertkov O."/>
            <person name="Brettin T."/>
            <person name="Han C."/>
            <person name="Detter J.C."/>
            <person name="Bruce D."/>
            <person name="Goodwin L."/>
            <person name="Ivanova N."/>
            <person name="Mavromatis K."/>
            <person name="Pati A."/>
            <person name="Mikhailova N."/>
            <person name="Chen A."/>
            <person name="Palaniappan K."/>
            <person name="Land M."/>
            <person name="Hauser L."/>
            <person name="Chang Y.-J."/>
            <person name="Jeffries C.D."/>
            <person name="Chain P."/>
            <person name="Rohde M."/>
            <person name="Goeker M."/>
            <person name="Bristow J."/>
            <person name="Eisen J.A."/>
            <person name="Markowitz V."/>
            <person name="Hugenholtz P."/>
            <person name="Kyrpides N.C."/>
            <person name="Klenk H.-P."/>
            <person name="Lapidus A."/>
        </authorList>
    </citation>
    <scope>NUCLEOTIDE SEQUENCE [LARGE SCALE GENOMIC DNA]</scope>
    <source>
        <strain evidence="2">DSM 15894 / CECT 5975 / LMG 20990 / XIL07</strain>
    </source>
</reference>
<sequence>MITTPGILISRDHDRAELARATRRGEVERLRSGAYRVVDPAGSGIEYDSDELARVLATHQQLTSPHVFSHETAALIWGYRLWTAPRRTHVIQGYRASGRAARDLSRHYVTLADDDVATRYDLAVTSPVRTVVDCALTMHPLEGLVVADAALAAGLDRQAALAHLAARAGAPGRRRARLVLELADAGAESAWETWLRYLAARTGLPRPTTQHVVATRLGRFRVDLAWPGHGVLAEFDGRVKYRDGAFGKRYEGETARFEEKRRADAIEEATGRGLLRVTARDRPAEVEARLLARFPQEVALTARPLPLLRPVPPPPKR</sequence>
<dbReference type="Proteomes" id="UP000002255">
    <property type="component" value="Chromosome"/>
</dbReference>